<dbReference type="InterPro" id="IPR003497">
    <property type="entry name" value="BRO_N_domain"/>
</dbReference>
<comment type="caution">
    <text evidence="2">The sequence shown here is derived from an EMBL/GenBank/DDBJ whole genome shotgun (WGS) entry which is preliminary data.</text>
</comment>
<protein>
    <submittedName>
        <fullName evidence="2">Phage antirepressor</fullName>
    </submittedName>
</protein>
<dbReference type="PROSITE" id="PS51750">
    <property type="entry name" value="BRO_N"/>
    <property type="match status" value="1"/>
</dbReference>
<feature type="domain" description="Bro-N" evidence="1">
    <location>
        <begin position="1"/>
        <end position="110"/>
    </location>
</feature>
<evidence type="ECO:0000313" key="3">
    <source>
        <dbReference type="Proteomes" id="UP001211689"/>
    </source>
</evidence>
<dbReference type="PANTHER" id="PTHR36180:SF2">
    <property type="entry name" value="BRO FAMILY PROTEIN"/>
    <property type="match status" value="1"/>
</dbReference>
<proteinExistence type="predicted"/>
<keyword evidence="3" id="KW-1185">Reference proteome</keyword>
<dbReference type="SMART" id="SM01040">
    <property type="entry name" value="Bro-N"/>
    <property type="match status" value="1"/>
</dbReference>
<organism evidence="2 3">
    <name type="scientific">Metapseudomonas resinovorans</name>
    <name type="common">Pseudomonas resinovorans</name>
    <dbReference type="NCBI Taxonomy" id="53412"/>
    <lineage>
        <taxon>Bacteria</taxon>
        <taxon>Pseudomonadati</taxon>
        <taxon>Pseudomonadota</taxon>
        <taxon>Gammaproteobacteria</taxon>
        <taxon>Pseudomonadales</taxon>
        <taxon>Pseudomonadaceae</taxon>
        <taxon>Metapseudomonas</taxon>
    </lineage>
</organism>
<dbReference type="EMBL" id="JANEWF010000011">
    <property type="protein sequence ID" value="MDA8483903.1"/>
    <property type="molecule type" value="Genomic_DNA"/>
</dbReference>
<reference evidence="2 3" key="1">
    <citation type="submission" date="2022-07" db="EMBL/GenBank/DDBJ databases">
        <title>Genome Analysis of Selected Gammaproteobacteria from Nigerian Food snails.</title>
        <authorList>
            <person name="Okafor A.C."/>
        </authorList>
    </citation>
    <scope>NUCLEOTIDE SEQUENCE [LARGE SCALE GENOMIC DNA]</scope>
    <source>
        <strain evidence="2 3">Awg 2</strain>
    </source>
</reference>
<evidence type="ECO:0000259" key="1">
    <source>
        <dbReference type="PROSITE" id="PS51750"/>
    </source>
</evidence>
<dbReference type="RefSeq" id="WP_271470932.1">
    <property type="nucleotide sequence ID" value="NZ_JANEWF010000011.1"/>
</dbReference>
<sequence length="156" mass="18467">MSHDYFVPSTFHRHRRPLRALLIDDQAWVVARDLGALTNCHFNERLAEKLDRDQWRIATLQKPKGDFEQQLLISESAVCEVLRTNYYHPENRSLRQWFTGEVVPVLRSAAHPQLPQHRRVEWQGKEYSLMEWQGRSWVRMVDVAELFEGKALTQIS</sequence>
<evidence type="ECO:0000313" key="2">
    <source>
        <dbReference type="EMBL" id="MDA8483903.1"/>
    </source>
</evidence>
<gene>
    <name evidence="2" type="ORF">NNO07_12565</name>
</gene>
<dbReference type="PANTHER" id="PTHR36180">
    <property type="entry name" value="DNA-BINDING PROTEIN-RELATED-RELATED"/>
    <property type="match status" value="1"/>
</dbReference>
<dbReference type="Proteomes" id="UP001211689">
    <property type="component" value="Unassembled WGS sequence"/>
</dbReference>
<accession>A0ABT4Y4Y3</accession>
<name>A0ABT4Y4Y3_METRE</name>